<dbReference type="Proteomes" id="UP000016931">
    <property type="component" value="Unassembled WGS sequence"/>
</dbReference>
<feature type="non-terminal residue" evidence="2">
    <location>
        <position position="246"/>
    </location>
</feature>
<dbReference type="PANTHER" id="PTHR31723">
    <property type="entry name" value="PATHOGENESIS-RELATED FAMILY PROTEIN"/>
    <property type="match status" value="1"/>
</dbReference>
<dbReference type="OMA" id="KAFKRMM"/>
<organism evidence="2 3">
    <name type="scientific">Sphaerulina musiva (strain SO2202)</name>
    <name type="common">Poplar stem canker fungus</name>
    <name type="synonym">Septoria musiva</name>
    <dbReference type="NCBI Taxonomy" id="692275"/>
    <lineage>
        <taxon>Eukaryota</taxon>
        <taxon>Fungi</taxon>
        <taxon>Dikarya</taxon>
        <taxon>Ascomycota</taxon>
        <taxon>Pezizomycotina</taxon>
        <taxon>Dothideomycetes</taxon>
        <taxon>Dothideomycetidae</taxon>
        <taxon>Mycosphaerellales</taxon>
        <taxon>Mycosphaerellaceae</taxon>
        <taxon>Sphaerulina</taxon>
    </lineage>
</organism>
<gene>
    <name evidence="2" type="ORF">SEPMUDRAFT_32085</name>
</gene>
<proteinExistence type="predicted"/>
<dbReference type="HOGENOM" id="CLU_066755_0_0_1"/>
<dbReference type="GeneID" id="27905620"/>
<dbReference type="OrthoDB" id="65445at2759"/>
<dbReference type="SUPFAM" id="SSF54427">
    <property type="entry name" value="NTF2-like"/>
    <property type="match status" value="1"/>
</dbReference>
<dbReference type="InterPro" id="IPR053218">
    <property type="entry name" value="Pathogen-related_defense"/>
</dbReference>
<dbReference type="EMBL" id="KB456260">
    <property type="protein sequence ID" value="EMF16618.1"/>
    <property type="molecule type" value="Genomic_DNA"/>
</dbReference>
<feature type="region of interest" description="Disordered" evidence="1">
    <location>
        <begin position="1"/>
        <end position="25"/>
    </location>
</feature>
<accession>N1QLM8</accession>
<dbReference type="InterPro" id="IPR032710">
    <property type="entry name" value="NTF2-like_dom_sf"/>
</dbReference>
<evidence type="ECO:0000256" key="1">
    <source>
        <dbReference type="SAM" id="MobiDB-lite"/>
    </source>
</evidence>
<evidence type="ECO:0000313" key="3">
    <source>
        <dbReference type="Proteomes" id="UP000016931"/>
    </source>
</evidence>
<sequence length="246" mass="28058">MATEDPSTVSQESHDTTKMPDYLSSPNAIFGDQGVKWRYGRAPDYTKTRKVWAEGKTMNHAPGSLEEMVENLVKNWEVEASFKPRLSDWRTIDHERYSFAMGGGPPQDAEHMIRVGTYNGIIAPNEYYSPENSDFASSHKTFKRMMPTFAWEVLEVYSGPPRVSFRWRHWGVMKNDYVGFNNKGEKVTAKAHGGLIDIEGVTVAGVDDKVRLRDVQTWMDPLEMFRQIAPHGIVNKATMNHKVDKE</sequence>
<keyword evidence="3" id="KW-1185">Reference proteome</keyword>
<dbReference type="RefSeq" id="XP_016764739.1">
    <property type="nucleotide sequence ID" value="XM_016908483.1"/>
</dbReference>
<evidence type="ECO:0008006" key="4">
    <source>
        <dbReference type="Google" id="ProtNLM"/>
    </source>
</evidence>
<evidence type="ECO:0000313" key="2">
    <source>
        <dbReference type="EMBL" id="EMF16618.1"/>
    </source>
</evidence>
<name>N1QLM8_SPHMS</name>
<dbReference type="AlphaFoldDB" id="N1QLM8"/>
<feature type="compositionally biased region" description="Polar residues" evidence="1">
    <location>
        <begin position="1"/>
        <end position="11"/>
    </location>
</feature>
<reference evidence="2 3" key="1">
    <citation type="journal article" date="2012" name="PLoS Pathog.">
        <title>Diverse lifestyles and strategies of plant pathogenesis encoded in the genomes of eighteen Dothideomycetes fungi.</title>
        <authorList>
            <person name="Ohm R.A."/>
            <person name="Feau N."/>
            <person name="Henrissat B."/>
            <person name="Schoch C.L."/>
            <person name="Horwitz B.A."/>
            <person name="Barry K.W."/>
            <person name="Condon B.J."/>
            <person name="Copeland A.C."/>
            <person name="Dhillon B."/>
            <person name="Glaser F."/>
            <person name="Hesse C.N."/>
            <person name="Kosti I."/>
            <person name="LaButti K."/>
            <person name="Lindquist E.A."/>
            <person name="Lucas S."/>
            <person name="Salamov A.A."/>
            <person name="Bradshaw R.E."/>
            <person name="Ciuffetti L."/>
            <person name="Hamelin R.C."/>
            <person name="Kema G.H.J."/>
            <person name="Lawrence C."/>
            <person name="Scott J.A."/>
            <person name="Spatafora J.W."/>
            <person name="Turgeon B.G."/>
            <person name="de Wit P.J.G.M."/>
            <person name="Zhong S."/>
            <person name="Goodwin S.B."/>
            <person name="Grigoriev I.V."/>
        </authorList>
    </citation>
    <scope>NUCLEOTIDE SEQUENCE [LARGE SCALE GENOMIC DNA]</scope>
    <source>
        <strain evidence="2 3">SO2202</strain>
    </source>
</reference>
<dbReference type="PANTHER" id="PTHR31723:SF10">
    <property type="entry name" value="PATHOGEN-RELATED PROTEIN"/>
    <property type="match status" value="1"/>
</dbReference>
<dbReference type="eggNOG" id="ENOG502QUA2">
    <property type="taxonomic scope" value="Eukaryota"/>
</dbReference>
<dbReference type="Gene3D" id="3.10.450.50">
    <property type="match status" value="1"/>
</dbReference>
<protein>
    <recommendedName>
        <fullName evidence="4">Pathogen-related protein</fullName>
    </recommendedName>
</protein>